<dbReference type="EMBL" id="PPEA01000059">
    <property type="protein sequence ID" value="PQM49420.1"/>
    <property type="molecule type" value="Genomic_DNA"/>
</dbReference>
<comment type="caution">
    <text evidence="2">The sequence shown here is derived from an EMBL/GenBank/DDBJ whole genome shotgun (WGS) entry which is preliminary data.</text>
</comment>
<evidence type="ECO:0000313" key="3">
    <source>
        <dbReference type="Proteomes" id="UP000238296"/>
    </source>
</evidence>
<organism evidence="2 3">
    <name type="scientific">Mycobacterium talmoniae</name>
    <dbReference type="NCBI Taxonomy" id="1858794"/>
    <lineage>
        <taxon>Bacteria</taxon>
        <taxon>Bacillati</taxon>
        <taxon>Actinomycetota</taxon>
        <taxon>Actinomycetes</taxon>
        <taxon>Mycobacteriales</taxon>
        <taxon>Mycobacteriaceae</taxon>
        <taxon>Mycobacterium</taxon>
    </lineage>
</organism>
<accession>A0A2S8BRW6</accession>
<sequence length="58" mass="6148">MSGLVNTHRERSRAKRRTSAGLSPSKAVGATSRSRGTAAVNAAAVRNWSWPNALVGDR</sequence>
<proteinExistence type="predicted"/>
<dbReference type="Proteomes" id="UP000238296">
    <property type="component" value="Unassembled WGS sequence"/>
</dbReference>
<name>A0A2S8BRW6_9MYCO</name>
<feature type="region of interest" description="Disordered" evidence="1">
    <location>
        <begin position="1"/>
        <end position="37"/>
    </location>
</feature>
<reference evidence="2 3" key="1">
    <citation type="journal article" date="2017" name="Int. J. Syst. Evol. Microbiol.">
        <title>Mycobacterium talmoniae sp. nov., a slowly growing mycobacterium isolated from human respiratory samples.</title>
        <authorList>
            <person name="Davidson R.M."/>
            <person name="DeGroote M.A."/>
            <person name="Marola J.L."/>
            <person name="Buss S."/>
            <person name="Jones V."/>
            <person name="McNeil M.R."/>
            <person name="Freifeld A.G."/>
            <person name="Elaine Epperson L."/>
            <person name="Hasan N.A."/>
            <person name="Jackson M."/>
            <person name="Iwen P.C."/>
            <person name="Salfinger M."/>
            <person name="Strong M."/>
        </authorList>
    </citation>
    <scope>NUCLEOTIDE SEQUENCE [LARGE SCALE GENOMIC DNA]</scope>
    <source>
        <strain evidence="2 3">ATCC BAA-2683</strain>
    </source>
</reference>
<evidence type="ECO:0000313" key="2">
    <source>
        <dbReference type="EMBL" id="PQM49420.1"/>
    </source>
</evidence>
<evidence type="ECO:0000256" key="1">
    <source>
        <dbReference type="SAM" id="MobiDB-lite"/>
    </source>
</evidence>
<protein>
    <submittedName>
        <fullName evidence="2">Uncharacterized protein</fullName>
    </submittedName>
</protein>
<dbReference type="AlphaFoldDB" id="A0A2S8BRW6"/>
<gene>
    <name evidence="2" type="ORF">C1Y40_00349</name>
</gene>